<dbReference type="GO" id="GO:0046872">
    <property type="term" value="F:metal ion binding"/>
    <property type="evidence" value="ECO:0007669"/>
    <property type="project" value="InterPro"/>
</dbReference>
<dbReference type="InterPro" id="IPR011765">
    <property type="entry name" value="Pept_M16_N"/>
</dbReference>
<sequence length="203" mass="22872">MKETKTVSVLVFVGLGSRYETKDLVGITHFLEHMLGKGTRKRPDALSIASEIDAVGGEFNGFTGTEYTLFYVKLPAEHVLLAVDVLSDIICNSRLDEKHIELEKGVILQEINHLLDTPSQYVLELYHSLLYGDHPLGWDIVTSREVLPRLNREKLANLWRNCYTPDNMVVAVAGKIDPDKVISSVRNHFDNATGKKRTTWIPV</sequence>
<comment type="caution">
    <text evidence="4">The sequence shown here is derived from an EMBL/GenBank/DDBJ whole genome shotgun (WGS) entry which is preliminary data.</text>
</comment>
<evidence type="ECO:0000256" key="1">
    <source>
        <dbReference type="ARBA" id="ARBA00007261"/>
    </source>
</evidence>
<protein>
    <recommendedName>
        <fullName evidence="5">Peptidase M16 N-terminal domain-containing protein</fullName>
    </recommendedName>
</protein>
<accession>X1THF1</accession>
<reference evidence="4" key="1">
    <citation type="journal article" date="2014" name="Front. Microbiol.">
        <title>High frequency of phylogenetically diverse reductive dehalogenase-homologous genes in deep subseafloor sedimentary metagenomes.</title>
        <authorList>
            <person name="Kawai M."/>
            <person name="Futagami T."/>
            <person name="Toyoda A."/>
            <person name="Takaki Y."/>
            <person name="Nishi S."/>
            <person name="Hori S."/>
            <person name="Arai W."/>
            <person name="Tsubouchi T."/>
            <person name="Morono Y."/>
            <person name="Uchiyama I."/>
            <person name="Ito T."/>
            <person name="Fujiyama A."/>
            <person name="Inagaki F."/>
            <person name="Takami H."/>
        </authorList>
    </citation>
    <scope>NUCLEOTIDE SEQUENCE</scope>
    <source>
        <strain evidence="4">Expedition CK06-06</strain>
    </source>
</reference>
<organism evidence="4">
    <name type="scientific">marine sediment metagenome</name>
    <dbReference type="NCBI Taxonomy" id="412755"/>
    <lineage>
        <taxon>unclassified sequences</taxon>
        <taxon>metagenomes</taxon>
        <taxon>ecological metagenomes</taxon>
    </lineage>
</organism>
<dbReference type="PANTHER" id="PTHR11851:SF49">
    <property type="entry name" value="MITOCHONDRIAL-PROCESSING PEPTIDASE SUBUNIT ALPHA"/>
    <property type="match status" value="1"/>
</dbReference>
<dbReference type="SUPFAM" id="SSF63411">
    <property type="entry name" value="LuxS/MPP-like metallohydrolase"/>
    <property type="match status" value="1"/>
</dbReference>
<dbReference type="Pfam" id="PF00675">
    <property type="entry name" value="Peptidase_M16"/>
    <property type="match status" value="1"/>
</dbReference>
<dbReference type="Pfam" id="PF05193">
    <property type="entry name" value="Peptidase_M16_C"/>
    <property type="match status" value="1"/>
</dbReference>
<evidence type="ECO:0008006" key="5">
    <source>
        <dbReference type="Google" id="ProtNLM"/>
    </source>
</evidence>
<comment type="similarity">
    <text evidence="1">Belongs to the peptidase M16 family.</text>
</comment>
<gene>
    <name evidence="4" type="ORF">S12H4_17796</name>
</gene>
<dbReference type="InterPro" id="IPR050361">
    <property type="entry name" value="MPP/UQCRC_Complex"/>
</dbReference>
<feature type="non-terminal residue" evidence="4">
    <location>
        <position position="203"/>
    </location>
</feature>
<feature type="domain" description="Peptidase M16 C-terminal" evidence="3">
    <location>
        <begin position="150"/>
        <end position="194"/>
    </location>
</feature>
<name>X1THF1_9ZZZZ</name>
<feature type="domain" description="Peptidase M16 N-terminal" evidence="2">
    <location>
        <begin position="3"/>
        <end position="139"/>
    </location>
</feature>
<evidence type="ECO:0000259" key="2">
    <source>
        <dbReference type="Pfam" id="PF00675"/>
    </source>
</evidence>
<dbReference type="PANTHER" id="PTHR11851">
    <property type="entry name" value="METALLOPROTEASE"/>
    <property type="match status" value="1"/>
</dbReference>
<proteinExistence type="inferred from homology"/>
<dbReference type="Gene3D" id="3.30.830.10">
    <property type="entry name" value="Metalloenzyme, LuxS/M16 peptidase-like"/>
    <property type="match status" value="1"/>
</dbReference>
<dbReference type="EMBL" id="BARW01008733">
    <property type="protein sequence ID" value="GAI86975.1"/>
    <property type="molecule type" value="Genomic_DNA"/>
</dbReference>
<dbReference type="AlphaFoldDB" id="X1THF1"/>
<dbReference type="InterPro" id="IPR007863">
    <property type="entry name" value="Peptidase_M16_C"/>
</dbReference>
<evidence type="ECO:0000259" key="3">
    <source>
        <dbReference type="Pfam" id="PF05193"/>
    </source>
</evidence>
<evidence type="ECO:0000313" key="4">
    <source>
        <dbReference type="EMBL" id="GAI86975.1"/>
    </source>
</evidence>
<dbReference type="InterPro" id="IPR011249">
    <property type="entry name" value="Metalloenz_LuxS/M16"/>
</dbReference>